<dbReference type="EMBL" id="WOCA01000032">
    <property type="protein sequence ID" value="MUK90786.1"/>
    <property type="molecule type" value="Genomic_DNA"/>
</dbReference>
<dbReference type="SUPFAM" id="SSF55729">
    <property type="entry name" value="Acyl-CoA N-acyltransferases (Nat)"/>
    <property type="match status" value="1"/>
</dbReference>
<dbReference type="PANTHER" id="PTHR37817:SF1">
    <property type="entry name" value="N-ACETYLTRANSFERASE EIS"/>
    <property type="match status" value="1"/>
</dbReference>
<dbReference type="GO" id="GO:0030649">
    <property type="term" value="P:aminoglycoside antibiotic catabolic process"/>
    <property type="evidence" value="ECO:0007669"/>
    <property type="project" value="TreeGrafter"/>
</dbReference>
<dbReference type="InterPro" id="IPR041380">
    <property type="entry name" value="Acetyltransf_17"/>
</dbReference>
<name>A0A6N8FPC4_9BACI</name>
<comment type="caution">
    <text evidence="2">The sequence shown here is derived from an EMBL/GenBank/DDBJ whole genome shotgun (WGS) entry which is preliminary data.</text>
</comment>
<dbReference type="AlphaFoldDB" id="A0A6N8FPC4"/>
<evidence type="ECO:0000313" key="2">
    <source>
        <dbReference type="EMBL" id="MUK90786.1"/>
    </source>
</evidence>
<gene>
    <name evidence="2" type="ORF">GMD78_20750</name>
</gene>
<dbReference type="Pfam" id="PF17668">
    <property type="entry name" value="Acetyltransf_17"/>
    <property type="match status" value="1"/>
</dbReference>
<reference evidence="2 3" key="1">
    <citation type="submission" date="2019-11" db="EMBL/GenBank/DDBJ databases">
        <authorList>
            <person name="Li X."/>
        </authorList>
    </citation>
    <scope>NUCLEOTIDE SEQUENCE [LARGE SCALE GENOMIC DNA]</scope>
    <source>
        <strain evidence="2 3">L9</strain>
    </source>
</reference>
<proteinExistence type="predicted"/>
<dbReference type="RefSeq" id="WP_155671901.1">
    <property type="nucleotide sequence ID" value="NZ_WOCA01000032.1"/>
</dbReference>
<keyword evidence="2" id="KW-0808">Transferase</keyword>
<feature type="domain" description="N-acetyltransferase" evidence="1">
    <location>
        <begin position="1"/>
        <end position="156"/>
    </location>
</feature>
<evidence type="ECO:0000313" key="3">
    <source>
        <dbReference type="Proteomes" id="UP000469125"/>
    </source>
</evidence>
<dbReference type="Pfam" id="PF13530">
    <property type="entry name" value="SCP2_2"/>
    <property type="match status" value="1"/>
</dbReference>
<sequence length="389" mass="45409">MIKTLHIEKDYQDIFALSQFAFQYKLTEDELDQKRKEGLRHKIWGYMDGDNIAAKLHLIPLTCFIGGKEIKMGGISSVATWPEYRRGGMVKELLGHALKHMKKNGQVISYLHPFSVPFYRKFGWELVFNEKAYTIPIEKFKKKWDGNGYVRRITPDYQVLNDIYTEYAKTYTGTLLRDEKWWEQRIVKDDMHIAIAYNKSGEPEGYIIFQVKDKEFTVIDKAYRSLNGRVLLLQFVANHDSMVEKVKMVVPENDNLPLLIDDPRFEQKIEPYFMARIVDVHEFLKQYPYEVNSDGQVVAIHVTDSFLPENNGVYHIKRVKNESTVSFIRSEKISTKGVTCSVQQLASMFFGYNRPMELFALGLLQGSEEDVLKLEKLIPIQQSYFADFF</sequence>
<dbReference type="CDD" id="cd04301">
    <property type="entry name" value="NAT_SF"/>
    <property type="match status" value="1"/>
</dbReference>
<keyword evidence="3" id="KW-1185">Reference proteome</keyword>
<dbReference type="Gene3D" id="3.40.630.30">
    <property type="match status" value="2"/>
</dbReference>
<dbReference type="Proteomes" id="UP000469125">
    <property type="component" value="Unassembled WGS sequence"/>
</dbReference>
<dbReference type="InterPro" id="IPR051554">
    <property type="entry name" value="Acetyltransferase_Eis"/>
</dbReference>
<evidence type="ECO:0000259" key="1">
    <source>
        <dbReference type="PROSITE" id="PS51186"/>
    </source>
</evidence>
<dbReference type="GO" id="GO:0034069">
    <property type="term" value="F:aminoglycoside N-acetyltransferase activity"/>
    <property type="evidence" value="ECO:0007669"/>
    <property type="project" value="TreeGrafter"/>
</dbReference>
<dbReference type="InterPro" id="IPR016181">
    <property type="entry name" value="Acyl_CoA_acyltransferase"/>
</dbReference>
<dbReference type="PROSITE" id="PS51186">
    <property type="entry name" value="GNAT"/>
    <property type="match status" value="1"/>
</dbReference>
<dbReference type="InterPro" id="IPR000182">
    <property type="entry name" value="GNAT_dom"/>
</dbReference>
<dbReference type="SUPFAM" id="SSF55718">
    <property type="entry name" value="SCP-like"/>
    <property type="match status" value="1"/>
</dbReference>
<dbReference type="Pfam" id="PF13527">
    <property type="entry name" value="Acetyltransf_9"/>
    <property type="match status" value="1"/>
</dbReference>
<accession>A0A6N8FPC4</accession>
<organism evidence="2 3">
    <name type="scientific">Ornithinibacillus caprae</name>
    <dbReference type="NCBI Taxonomy" id="2678566"/>
    <lineage>
        <taxon>Bacteria</taxon>
        <taxon>Bacillati</taxon>
        <taxon>Bacillota</taxon>
        <taxon>Bacilli</taxon>
        <taxon>Bacillales</taxon>
        <taxon>Bacillaceae</taxon>
        <taxon>Ornithinibacillus</taxon>
    </lineage>
</organism>
<dbReference type="InterPro" id="IPR036527">
    <property type="entry name" value="SCP2_sterol-bd_dom_sf"/>
</dbReference>
<dbReference type="Gene3D" id="3.30.1050.10">
    <property type="entry name" value="SCP2 sterol-binding domain"/>
    <property type="match status" value="1"/>
</dbReference>
<dbReference type="InterPro" id="IPR025559">
    <property type="entry name" value="Eis_dom"/>
</dbReference>
<protein>
    <submittedName>
        <fullName evidence="2">GNAT family N-acetyltransferase</fullName>
    </submittedName>
</protein>
<dbReference type="PANTHER" id="PTHR37817">
    <property type="entry name" value="N-ACETYLTRANSFERASE EIS"/>
    <property type="match status" value="1"/>
</dbReference>